<dbReference type="InterPro" id="IPR030678">
    <property type="entry name" value="Peptide/Ni-bd"/>
</dbReference>
<dbReference type="Gene3D" id="3.40.190.10">
    <property type="entry name" value="Periplasmic binding protein-like II"/>
    <property type="match status" value="1"/>
</dbReference>
<gene>
    <name evidence="2" type="ORF">SAMN04488096_102278</name>
</gene>
<sequence length="537" mass="61379">MINYTNNIIIKLLFIAFIFIGFSSCQNTRKSNQDHLVFRYNEHANITSLDPAFAKDQRNIWPCNQLYNSLVQLDDSLNIQPDLAENWTISADAKTYTFSLRKGIYFHKHQIFGADSTRTVNAKDVVYSLQRLTDTKLASPGSWVMQNVESITALNDTSVIIQLKKPFPAFLGLLSMKFCSIIPTEMQELDFRENPIGTGPFKFKRWEANEKLVFRKNNLYFEKDKKGEQLPYLEAIAITFLPDKQSEFLQFAQGNIDFLSGLDPSYKDELLSAVGNLKEKYSKRVNMLSAPYLNTEYLGIYLDSNTPEINAQQLRQAINYGFDRKTMITYLRNGIGTPAENGFIPKGLPGFSKDKYYTYNLPKAKELLASYQAETGDTSPEITISTNSSYLDLVEYIQRELQKIGIQVNIDVMPPSTLRQQRSAGKLDIFRASWIADYPDAENYLSLFYSENFSPNGPNYTHFKSATFDSLYEKAINTSDAKDRIPLYQQMDSIVIKQAAVVPLYYDQVVRFSQKNVQGLGINPINLLDLKRVKKVN</sequence>
<name>A0A1M6BYP7_9FLAO</name>
<dbReference type="GO" id="GO:0043190">
    <property type="term" value="C:ATP-binding cassette (ABC) transporter complex"/>
    <property type="evidence" value="ECO:0007669"/>
    <property type="project" value="InterPro"/>
</dbReference>
<dbReference type="InterPro" id="IPR000914">
    <property type="entry name" value="SBP_5_dom"/>
</dbReference>
<proteinExistence type="predicted"/>
<dbReference type="Gene3D" id="3.90.76.10">
    <property type="entry name" value="Dipeptide-binding Protein, Domain 1"/>
    <property type="match status" value="1"/>
</dbReference>
<evidence type="ECO:0000313" key="2">
    <source>
        <dbReference type="EMBL" id="SHI53763.1"/>
    </source>
</evidence>
<dbReference type="InterPro" id="IPR039424">
    <property type="entry name" value="SBP_5"/>
</dbReference>
<reference evidence="2 3" key="1">
    <citation type="submission" date="2016-11" db="EMBL/GenBank/DDBJ databases">
        <authorList>
            <person name="Jaros S."/>
            <person name="Januszkiewicz K."/>
            <person name="Wedrychowicz H."/>
        </authorList>
    </citation>
    <scope>NUCLEOTIDE SEQUENCE [LARGE SCALE GENOMIC DNA]</scope>
    <source>
        <strain evidence="2 3">DSM 21425</strain>
    </source>
</reference>
<evidence type="ECO:0000313" key="3">
    <source>
        <dbReference type="Proteomes" id="UP000184225"/>
    </source>
</evidence>
<evidence type="ECO:0000259" key="1">
    <source>
        <dbReference type="Pfam" id="PF00496"/>
    </source>
</evidence>
<dbReference type="GO" id="GO:0030288">
    <property type="term" value="C:outer membrane-bounded periplasmic space"/>
    <property type="evidence" value="ECO:0007669"/>
    <property type="project" value="UniProtKB-ARBA"/>
</dbReference>
<dbReference type="EMBL" id="FQYY01000002">
    <property type="protein sequence ID" value="SHI53763.1"/>
    <property type="molecule type" value="Genomic_DNA"/>
</dbReference>
<dbReference type="PANTHER" id="PTHR30290">
    <property type="entry name" value="PERIPLASMIC BINDING COMPONENT OF ABC TRANSPORTER"/>
    <property type="match status" value="1"/>
</dbReference>
<dbReference type="SUPFAM" id="SSF53850">
    <property type="entry name" value="Periplasmic binding protein-like II"/>
    <property type="match status" value="1"/>
</dbReference>
<feature type="domain" description="Solute-binding protein family 5" evidence="1">
    <location>
        <begin position="78"/>
        <end position="452"/>
    </location>
</feature>
<dbReference type="AlphaFoldDB" id="A0A1M6BYP7"/>
<dbReference type="GO" id="GO:1904680">
    <property type="term" value="F:peptide transmembrane transporter activity"/>
    <property type="evidence" value="ECO:0007669"/>
    <property type="project" value="TreeGrafter"/>
</dbReference>
<dbReference type="GO" id="GO:0015833">
    <property type="term" value="P:peptide transport"/>
    <property type="evidence" value="ECO:0007669"/>
    <property type="project" value="TreeGrafter"/>
</dbReference>
<dbReference type="Gene3D" id="3.10.105.10">
    <property type="entry name" value="Dipeptide-binding Protein, Domain 3"/>
    <property type="match status" value="1"/>
</dbReference>
<accession>A0A1M6BYP7</accession>
<dbReference type="Pfam" id="PF00496">
    <property type="entry name" value="SBP_bac_5"/>
    <property type="match status" value="1"/>
</dbReference>
<dbReference type="STRING" id="579105.SAMN04488096_102278"/>
<protein>
    <submittedName>
        <fullName evidence="2">Peptide/nickel transport system substrate-binding protein</fullName>
    </submittedName>
</protein>
<keyword evidence="3" id="KW-1185">Reference proteome</keyword>
<dbReference type="Proteomes" id="UP000184225">
    <property type="component" value="Unassembled WGS sequence"/>
</dbReference>
<organism evidence="2 3">
    <name type="scientific">Mesonia phycicola</name>
    <dbReference type="NCBI Taxonomy" id="579105"/>
    <lineage>
        <taxon>Bacteria</taxon>
        <taxon>Pseudomonadati</taxon>
        <taxon>Bacteroidota</taxon>
        <taxon>Flavobacteriia</taxon>
        <taxon>Flavobacteriales</taxon>
        <taxon>Flavobacteriaceae</taxon>
        <taxon>Mesonia</taxon>
    </lineage>
</organism>
<dbReference type="PIRSF" id="PIRSF002741">
    <property type="entry name" value="MppA"/>
    <property type="match status" value="1"/>
</dbReference>
<dbReference type="CDD" id="cd00995">
    <property type="entry name" value="PBP2_NikA_DppA_OppA_like"/>
    <property type="match status" value="1"/>
</dbReference>